<feature type="non-terminal residue" evidence="2">
    <location>
        <position position="63"/>
    </location>
</feature>
<evidence type="ECO:0000313" key="3">
    <source>
        <dbReference type="Proteomes" id="UP000016536"/>
    </source>
</evidence>
<evidence type="ECO:0000256" key="1">
    <source>
        <dbReference type="SAM" id="MobiDB-lite"/>
    </source>
</evidence>
<keyword evidence="3" id="KW-1185">Reference proteome</keyword>
<organism evidence="2 3">
    <name type="scientific">Actinomyces johnsonii F0542</name>
    <dbReference type="NCBI Taxonomy" id="1321818"/>
    <lineage>
        <taxon>Bacteria</taxon>
        <taxon>Bacillati</taxon>
        <taxon>Actinomycetota</taxon>
        <taxon>Actinomycetes</taxon>
        <taxon>Actinomycetales</taxon>
        <taxon>Actinomycetaceae</taxon>
        <taxon>Actinomyces</taxon>
    </lineage>
</organism>
<proteinExistence type="predicted"/>
<reference evidence="2 3" key="1">
    <citation type="submission" date="2013-08" db="EMBL/GenBank/DDBJ databases">
        <authorList>
            <person name="Weinstock G."/>
            <person name="Sodergren E."/>
            <person name="Wylie T."/>
            <person name="Fulton L."/>
            <person name="Fulton R."/>
            <person name="Fronick C."/>
            <person name="O'Laughlin M."/>
            <person name="Godfrey J."/>
            <person name="Miner T."/>
            <person name="Herter B."/>
            <person name="Appelbaum E."/>
            <person name="Cordes M."/>
            <person name="Lek S."/>
            <person name="Wollam A."/>
            <person name="Pepin K.H."/>
            <person name="Palsikar V.B."/>
            <person name="Mitreva M."/>
            <person name="Wilson R.K."/>
        </authorList>
    </citation>
    <scope>NUCLEOTIDE SEQUENCE [LARGE SCALE GENOMIC DNA]</scope>
    <source>
        <strain evidence="2 3">F0542</strain>
    </source>
</reference>
<sequence length="63" mass="6837">MMTVKHGQPPYPDTISIHAVTSKSTIPFPHGFVTTDQQVFHGDLAPWPPPTSASSEPAPRRAD</sequence>
<evidence type="ECO:0000313" key="2">
    <source>
        <dbReference type="EMBL" id="ERH25957.1"/>
    </source>
</evidence>
<feature type="region of interest" description="Disordered" evidence="1">
    <location>
        <begin position="40"/>
        <end position="63"/>
    </location>
</feature>
<dbReference type="HOGENOM" id="CLU_2890834_0_0_11"/>
<accession>U1S5P1</accession>
<dbReference type="AlphaFoldDB" id="U1S5P1"/>
<dbReference type="EMBL" id="AWSE01000003">
    <property type="protein sequence ID" value="ERH25957.1"/>
    <property type="molecule type" value="Genomic_DNA"/>
</dbReference>
<name>U1S5P1_9ACTO</name>
<comment type="caution">
    <text evidence="2">The sequence shown here is derived from an EMBL/GenBank/DDBJ whole genome shotgun (WGS) entry which is preliminary data.</text>
</comment>
<gene>
    <name evidence="2" type="ORF">HMPREF1979_00051</name>
</gene>
<dbReference type="Proteomes" id="UP000016536">
    <property type="component" value="Unassembled WGS sequence"/>
</dbReference>
<protein>
    <submittedName>
        <fullName evidence="2">Uncharacterized protein</fullName>
    </submittedName>
</protein>